<dbReference type="GO" id="GO:0005829">
    <property type="term" value="C:cytosol"/>
    <property type="evidence" value="ECO:0000318"/>
    <property type="project" value="GO_Central"/>
</dbReference>
<dbReference type="GO" id="GO:0033356">
    <property type="term" value="P:UDP-L-arabinose metabolic process"/>
    <property type="evidence" value="ECO:0000318"/>
    <property type="project" value="GO_Central"/>
</dbReference>
<keyword evidence="6" id="KW-1185">Reference proteome</keyword>
<gene>
    <name evidence="5" type="ORF">AMTR_s00020p00173350</name>
</gene>
<evidence type="ECO:0000313" key="6">
    <source>
        <dbReference type="Proteomes" id="UP000017836"/>
    </source>
</evidence>
<dbReference type="PANTHER" id="PTHR31682">
    <property type="entry name" value="UDP-ARABINOSE MUTASE"/>
    <property type="match status" value="1"/>
</dbReference>
<dbReference type="KEGG" id="atr:18440078"/>
<organism evidence="5 6">
    <name type="scientific">Amborella trichopoda</name>
    <dbReference type="NCBI Taxonomy" id="13333"/>
    <lineage>
        <taxon>Eukaryota</taxon>
        <taxon>Viridiplantae</taxon>
        <taxon>Streptophyta</taxon>
        <taxon>Embryophyta</taxon>
        <taxon>Tracheophyta</taxon>
        <taxon>Spermatophyta</taxon>
        <taxon>Magnoliopsida</taxon>
        <taxon>Amborellales</taxon>
        <taxon>Amborellaceae</taxon>
        <taxon>Amborella</taxon>
    </lineage>
</organism>
<evidence type="ECO:0000256" key="4">
    <source>
        <dbReference type="ARBA" id="ARBA00023316"/>
    </source>
</evidence>
<dbReference type="GO" id="GO:0005794">
    <property type="term" value="C:Golgi apparatus"/>
    <property type="evidence" value="ECO:0000318"/>
    <property type="project" value="GO_Central"/>
</dbReference>
<protein>
    <recommendedName>
        <fullName evidence="7">UDP-arabinopyranose mutase</fullName>
    </recommendedName>
</protein>
<evidence type="ECO:0000256" key="2">
    <source>
        <dbReference type="ARBA" id="ARBA00008986"/>
    </source>
</evidence>
<dbReference type="Proteomes" id="UP000017836">
    <property type="component" value="Unassembled WGS sequence"/>
</dbReference>
<dbReference type="Gramene" id="ERN11874">
    <property type="protein sequence ID" value="ERN11874"/>
    <property type="gene ID" value="AMTR_s00020p00173350"/>
</dbReference>
<dbReference type="InterPro" id="IPR037595">
    <property type="entry name" value="RGP_fam"/>
</dbReference>
<evidence type="ECO:0008006" key="7">
    <source>
        <dbReference type="Google" id="ProtNLM"/>
    </source>
</evidence>
<dbReference type="GO" id="GO:0052691">
    <property type="term" value="F:UDP-arabinopyranose mutase activity"/>
    <property type="evidence" value="ECO:0000318"/>
    <property type="project" value="GO_Central"/>
</dbReference>
<sequence length="357" mass="39260">MSDNSMNQDEVDVVITALNPNLGPFLEEWRPVLTPYHLIIVKDPILDHKQQDLNIPPGFNSDVYTKSHMETLLGHDLLSSLHFSGLSARYFGYLVSTRRYIVAIDPDCVPMIDEKGHLVDPIKQHLQNLTSPSTPYYFNTLYDPYRPGTDFVRGYPFSLRSGASTALSCGLWVGLPDYDAPTALVKAGLTNSRCVNAVMTVPRGAFFPVSGVNLAFDKSLIGVAMFSGLLMQGKTRYETLEDIWAGLCAKAICDHLGYGAKSGLPYVVRRKGGGSEALEALKKEWKGVKWMEEVLPFFQSLTLPRTAVTAEDCILEIAKNVKVGLGGVDAAFVHAAVAMEDWVRAWKSVLQSGSSQP</sequence>
<dbReference type="Pfam" id="PF03214">
    <property type="entry name" value="RGP"/>
    <property type="match status" value="1"/>
</dbReference>
<name>W1PVM3_AMBTC</name>
<dbReference type="OrthoDB" id="1020896at2759"/>
<dbReference type="PANTHER" id="PTHR31682:SF4">
    <property type="entry name" value="UDP-ARABINOPYRANOSE MUTASE 5-RELATED"/>
    <property type="match status" value="1"/>
</dbReference>
<evidence type="ECO:0000256" key="3">
    <source>
        <dbReference type="ARBA" id="ARBA00023034"/>
    </source>
</evidence>
<evidence type="ECO:0000313" key="5">
    <source>
        <dbReference type="EMBL" id="ERN11874.1"/>
    </source>
</evidence>
<evidence type="ECO:0000256" key="1">
    <source>
        <dbReference type="ARBA" id="ARBA00004555"/>
    </source>
</evidence>
<dbReference type="GO" id="GO:0071555">
    <property type="term" value="P:cell wall organization"/>
    <property type="evidence" value="ECO:0007669"/>
    <property type="project" value="UniProtKB-KW"/>
</dbReference>
<keyword evidence="4" id="KW-0961">Cell wall biogenesis/degradation</keyword>
<dbReference type="OMA" id="VYTKSDM"/>
<keyword evidence="3" id="KW-0333">Golgi apparatus</keyword>
<reference evidence="6" key="1">
    <citation type="journal article" date="2013" name="Science">
        <title>The Amborella genome and the evolution of flowering plants.</title>
        <authorList>
            <consortium name="Amborella Genome Project"/>
        </authorList>
    </citation>
    <scope>NUCLEOTIDE SEQUENCE [LARGE SCALE GENOMIC DNA]</scope>
</reference>
<dbReference type="HOGENOM" id="CLU_061976_0_0_1"/>
<dbReference type="EMBL" id="KI392664">
    <property type="protein sequence ID" value="ERN11874.1"/>
    <property type="molecule type" value="Genomic_DNA"/>
</dbReference>
<dbReference type="AlphaFoldDB" id="W1PVM3"/>
<dbReference type="STRING" id="13333.W1PVM3"/>
<comment type="similarity">
    <text evidence="2">Belongs to the RGP family.</text>
</comment>
<dbReference type="eggNOG" id="ENOG502QRG2">
    <property type="taxonomic scope" value="Eukaryota"/>
</dbReference>
<comment type="subcellular location">
    <subcellularLocation>
        <location evidence="1">Golgi apparatus</location>
    </subcellularLocation>
</comment>
<accession>W1PVM3</accession>
<proteinExistence type="inferred from homology"/>